<dbReference type="AlphaFoldDB" id="A0A9N7V1B8"/>
<organism evidence="1 2">
    <name type="scientific">Pleuronectes platessa</name>
    <name type="common">European plaice</name>
    <dbReference type="NCBI Taxonomy" id="8262"/>
    <lineage>
        <taxon>Eukaryota</taxon>
        <taxon>Metazoa</taxon>
        <taxon>Chordata</taxon>
        <taxon>Craniata</taxon>
        <taxon>Vertebrata</taxon>
        <taxon>Euteleostomi</taxon>
        <taxon>Actinopterygii</taxon>
        <taxon>Neopterygii</taxon>
        <taxon>Teleostei</taxon>
        <taxon>Neoteleostei</taxon>
        <taxon>Acanthomorphata</taxon>
        <taxon>Carangaria</taxon>
        <taxon>Pleuronectiformes</taxon>
        <taxon>Pleuronectoidei</taxon>
        <taxon>Pleuronectidae</taxon>
        <taxon>Pleuronectes</taxon>
    </lineage>
</organism>
<gene>
    <name evidence="1" type="ORF">PLEPLA_LOCUS28739</name>
</gene>
<dbReference type="Proteomes" id="UP001153269">
    <property type="component" value="Unassembled WGS sequence"/>
</dbReference>
<comment type="caution">
    <text evidence="1">The sequence shown here is derived from an EMBL/GenBank/DDBJ whole genome shotgun (WGS) entry which is preliminary data.</text>
</comment>
<reference evidence="1" key="1">
    <citation type="submission" date="2020-03" db="EMBL/GenBank/DDBJ databases">
        <authorList>
            <person name="Weist P."/>
        </authorList>
    </citation>
    <scope>NUCLEOTIDE SEQUENCE</scope>
</reference>
<evidence type="ECO:0000313" key="2">
    <source>
        <dbReference type="Proteomes" id="UP001153269"/>
    </source>
</evidence>
<protein>
    <submittedName>
        <fullName evidence="1">Uncharacterized protein</fullName>
    </submittedName>
</protein>
<evidence type="ECO:0000313" key="1">
    <source>
        <dbReference type="EMBL" id="CAB1440944.1"/>
    </source>
</evidence>
<accession>A0A9N7V1B8</accession>
<dbReference type="EMBL" id="CADEAL010002546">
    <property type="protein sequence ID" value="CAB1440944.1"/>
    <property type="molecule type" value="Genomic_DNA"/>
</dbReference>
<name>A0A9N7V1B8_PLEPL</name>
<proteinExistence type="predicted"/>
<keyword evidence="2" id="KW-1185">Reference proteome</keyword>
<sequence>MSSEWILREAETRQLVGRTQPQGHTPGALLWAGQCRPGGGGGRGEEVPAELNTVVTLQSICTRAAKGQKVKQRCS</sequence>